<dbReference type="SUPFAM" id="SSF55729">
    <property type="entry name" value="Acyl-CoA N-acyltransferases (Nat)"/>
    <property type="match status" value="1"/>
</dbReference>
<organism evidence="1 2">
    <name type="scientific">Burkholderia dolosa</name>
    <dbReference type="NCBI Taxonomy" id="152500"/>
    <lineage>
        <taxon>Bacteria</taxon>
        <taxon>Pseudomonadati</taxon>
        <taxon>Pseudomonadota</taxon>
        <taxon>Betaproteobacteria</taxon>
        <taxon>Burkholderiales</taxon>
        <taxon>Burkholderiaceae</taxon>
        <taxon>Burkholderia</taxon>
        <taxon>Burkholderia cepacia complex</taxon>
    </lineage>
</organism>
<protein>
    <recommendedName>
        <fullName evidence="3">N-acetyltransferase domain-containing protein</fullName>
    </recommendedName>
</protein>
<name>A0A892I5L8_9BURK</name>
<dbReference type="GeneID" id="93130491"/>
<accession>A0A892I5L8</accession>
<dbReference type="Proteomes" id="UP000625568">
    <property type="component" value="Chromosome 2"/>
</dbReference>
<keyword evidence="2" id="KW-1185">Reference proteome</keyword>
<reference evidence="1 2" key="1">
    <citation type="submission" date="2021-02" db="EMBL/GenBank/DDBJ databases">
        <title>FDA dAtabase for Regulatory Grade micrObial Sequences (FDA-ARGOS): Supporting development and validation of Infectious Disease Dx tests.</title>
        <authorList>
            <person name="Minogue T."/>
            <person name="Wolcott M."/>
            <person name="Wasieloski L."/>
            <person name="Aguilar W."/>
            <person name="Moore D."/>
            <person name="Jaissle J."/>
            <person name="Tallon L."/>
            <person name="Sadzewicz L."/>
            <person name="Zhao X."/>
            <person name="Boylan J."/>
            <person name="Ott S."/>
            <person name="Bowen H."/>
            <person name="Vavikolanu K."/>
            <person name="Mehta A."/>
            <person name="Aluvathingal J."/>
            <person name="Nadendla S."/>
            <person name="Yan Y."/>
            <person name="Sichtig H."/>
        </authorList>
    </citation>
    <scope>NUCLEOTIDE SEQUENCE [LARGE SCALE GENOMIC DNA]</scope>
    <source>
        <strain evidence="1 2">FDAARGOS_1272</strain>
    </source>
</reference>
<dbReference type="AlphaFoldDB" id="A0A892I5L8"/>
<sequence length="171" mass="19605">MIQLHRCKQDNPFDCFPELRTIWPEPHLQALAEQATIETLDAQTVPGTPDRGPIFLILDIDAAGYERVVGISGYYTLDDRAEQLGLRWHGIVPRARGHGFSRLAFEQVLQTIRTSLPNAREITEIVPLIERGEHIAKHFQQLGFTPRGEPKLYDWAPHAWQCWARILDFKA</sequence>
<evidence type="ECO:0000313" key="1">
    <source>
        <dbReference type="EMBL" id="QRO80523.1"/>
    </source>
</evidence>
<dbReference type="EMBL" id="CP069483">
    <property type="protein sequence ID" value="QRO80523.1"/>
    <property type="molecule type" value="Genomic_DNA"/>
</dbReference>
<dbReference type="InterPro" id="IPR016181">
    <property type="entry name" value="Acyl_CoA_acyltransferase"/>
</dbReference>
<evidence type="ECO:0000313" key="2">
    <source>
        <dbReference type="Proteomes" id="UP000625568"/>
    </source>
</evidence>
<proteinExistence type="predicted"/>
<gene>
    <name evidence="1" type="ORF">I6K02_19590</name>
</gene>
<evidence type="ECO:0008006" key="3">
    <source>
        <dbReference type="Google" id="ProtNLM"/>
    </source>
</evidence>
<dbReference type="RefSeq" id="WP_123806730.1">
    <property type="nucleotide sequence ID" value="NZ_CABVPR010000003.1"/>
</dbReference>